<dbReference type="OrthoDB" id="4611023at2"/>
<dbReference type="SUPFAM" id="SSF47413">
    <property type="entry name" value="lambda repressor-like DNA-binding domains"/>
    <property type="match status" value="1"/>
</dbReference>
<dbReference type="Gene3D" id="1.10.260.40">
    <property type="entry name" value="lambda repressor-like DNA-binding domains"/>
    <property type="match status" value="1"/>
</dbReference>
<proteinExistence type="predicted"/>
<dbReference type="RefSeq" id="WP_084388403.1">
    <property type="nucleotide sequence ID" value="NZ_BCSX01000019.1"/>
</dbReference>
<evidence type="ECO:0000313" key="2">
    <source>
        <dbReference type="EMBL" id="GAS87550.1"/>
    </source>
</evidence>
<dbReference type="EMBL" id="BCSX01000019">
    <property type="protein sequence ID" value="GAS87550.1"/>
    <property type="molecule type" value="Genomic_DNA"/>
</dbReference>
<dbReference type="InterPro" id="IPR001387">
    <property type="entry name" value="Cro/C1-type_HTH"/>
</dbReference>
<gene>
    <name evidence="2" type="ORF">RMCB_1646</name>
</gene>
<dbReference type="CDD" id="cd00093">
    <property type="entry name" value="HTH_XRE"/>
    <property type="match status" value="1"/>
</dbReference>
<dbReference type="Pfam" id="PF01381">
    <property type="entry name" value="HTH_3"/>
    <property type="match status" value="1"/>
</dbReference>
<comment type="caution">
    <text evidence="2">The sequence shown here is derived from an EMBL/GenBank/DDBJ whole genome shotgun (WGS) entry which is preliminary data.</text>
</comment>
<dbReference type="SMART" id="SM00530">
    <property type="entry name" value="HTH_XRE"/>
    <property type="match status" value="1"/>
</dbReference>
<feature type="domain" description="HTH cro/C1-type" evidence="1">
    <location>
        <begin position="22"/>
        <end position="82"/>
    </location>
</feature>
<organism evidence="2 3">
    <name type="scientific">Mycolicibacterium brisbanense</name>
    <dbReference type="NCBI Taxonomy" id="146020"/>
    <lineage>
        <taxon>Bacteria</taxon>
        <taxon>Bacillati</taxon>
        <taxon>Actinomycetota</taxon>
        <taxon>Actinomycetes</taxon>
        <taxon>Mycobacteriales</taxon>
        <taxon>Mycobacteriaceae</taxon>
        <taxon>Mycolicibacterium</taxon>
    </lineage>
</organism>
<protein>
    <submittedName>
        <fullName evidence="2">Helix-turn-helix family protein</fullName>
    </submittedName>
</protein>
<dbReference type="Proteomes" id="UP000069620">
    <property type="component" value="Unassembled WGS sequence"/>
</dbReference>
<reference evidence="3" key="2">
    <citation type="submission" date="2016-02" db="EMBL/GenBank/DDBJ databases">
        <title>Draft genome sequence of five rapidly growing Mycobacterium species.</title>
        <authorList>
            <person name="Katahira K."/>
            <person name="Gotou Y."/>
            <person name="Iida K."/>
            <person name="Ogura Y."/>
            <person name="Hayashi T."/>
        </authorList>
    </citation>
    <scope>NUCLEOTIDE SEQUENCE [LARGE SCALE GENOMIC DNA]</scope>
    <source>
        <strain evidence="3">JCM15654</strain>
    </source>
</reference>
<dbReference type="STRING" id="146020.RMCB_1646"/>
<dbReference type="InterPro" id="IPR010982">
    <property type="entry name" value="Lambda_DNA-bd_dom_sf"/>
</dbReference>
<accession>A0A100VX17</accession>
<dbReference type="PROSITE" id="PS50943">
    <property type="entry name" value="HTH_CROC1"/>
    <property type="match status" value="1"/>
</dbReference>
<dbReference type="GO" id="GO:0003677">
    <property type="term" value="F:DNA binding"/>
    <property type="evidence" value="ECO:0007669"/>
    <property type="project" value="InterPro"/>
</dbReference>
<keyword evidence="3" id="KW-1185">Reference proteome</keyword>
<reference evidence="3" key="1">
    <citation type="journal article" date="2016" name="Genome Announc.">
        <title>Draft Genome Sequences of Five Rapidly Growing Mycobacterium Species, M. thermoresistibile, M. fortuitum subsp. acetamidolyticum, M. canariasense, M. brisbanense, and M. novocastrense.</title>
        <authorList>
            <person name="Katahira K."/>
            <person name="Ogura Y."/>
            <person name="Gotoh Y."/>
            <person name="Hayashi T."/>
        </authorList>
    </citation>
    <scope>NUCLEOTIDE SEQUENCE [LARGE SCALE GENOMIC DNA]</scope>
    <source>
        <strain evidence="3">JCM15654</strain>
    </source>
</reference>
<name>A0A100VX17_9MYCO</name>
<sequence length="246" mass="28117">MANKEADESGGIARFRGFGQRVKRAREDQGFTQRQLAEILEEYHRIKLDSSAITRIENGSREPRITEALAIADILNFPLTVYNLGDEIGGEAQFASAEERLKRQMILARRRILTACAEVQIAFDGIFGDEEELEILQRRGVRTSVEWAEKVANEMAARFRVREDESGASNHAFVTDSIHRRILEIIVGAITSDLYRTEAEIFEQSEEEKALIREGMIRRAQETLMDAYGEVEFQRRFGDRFDDPDA</sequence>
<evidence type="ECO:0000313" key="3">
    <source>
        <dbReference type="Proteomes" id="UP000069620"/>
    </source>
</evidence>
<dbReference type="AlphaFoldDB" id="A0A100VX17"/>
<evidence type="ECO:0000259" key="1">
    <source>
        <dbReference type="PROSITE" id="PS50943"/>
    </source>
</evidence>